<feature type="transmembrane region" description="Helical" evidence="6">
    <location>
        <begin position="219"/>
        <end position="245"/>
    </location>
</feature>
<evidence type="ECO:0000256" key="1">
    <source>
        <dbReference type="ARBA" id="ARBA00004141"/>
    </source>
</evidence>
<gene>
    <name evidence="7" type="ORF">SAMN02745248_01683</name>
</gene>
<dbReference type="Proteomes" id="UP000183952">
    <property type="component" value="Unassembled WGS sequence"/>
</dbReference>
<feature type="transmembrane region" description="Helical" evidence="6">
    <location>
        <begin position="65"/>
        <end position="83"/>
    </location>
</feature>
<evidence type="ECO:0000256" key="4">
    <source>
        <dbReference type="ARBA" id="ARBA00022989"/>
    </source>
</evidence>
<dbReference type="PANTHER" id="PTHR30028">
    <property type="entry name" value="UPF0014 INNER MEMBRANE PROTEIN YBBM-RELATED"/>
    <property type="match status" value="1"/>
</dbReference>
<dbReference type="Pfam" id="PF03649">
    <property type="entry name" value="UPF0014"/>
    <property type="match status" value="1"/>
</dbReference>
<feature type="transmembrane region" description="Helical" evidence="6">
    <location>
        <begin position="95"/>
        <end position="118"/>
    </location>
</feature>
<keyword evidence="4 6" id="KW-1133">Transmembrane helix</keyword>
<feature type="transmembrane region" description="Helical" evidence="6">
    <location>
        <begin position="7"/>
        <end position="25"/>
    </location>
</feature>
<dbReference type="RefSeq" id="WP_093426693.1">
    <property type="nucleotide sequence ID" value="NZ_FRAD01000013.1"/>
</dbReference>
<evidence type="ECO:0000313" key="8">
    <source>
        <dbReference type="Proteomes" id="UP000183952"/>
    </source>
</evidence>
<dbReference type="STRING" id="1121331.SAMN02745248_01683"/>
<reference evidence="7 8" key="1">
    <citation type="submission" date="2016-11" db="EMBL/GenBank/DDBJ databases">
        <authorList>
            <person name="Jaros S."/>
            <person name="Januszkiewicz K."/>
            <person name="Wedrychowicz H."/>
        </authorList>
    </citation>
    <scope>NUCLEOTIDE SEQUENCE [LARGE SCALE GENOMIC DNA]</scope>
    <source>
        <strain evidence="7 8">DSM 3090</strain>
    </source>
</reference>
<accession>A0A1M6PFQ9</accession>
<dbReference type="GO" id="GO:0005886">
    <property type="term" value="C:plasma membrane"/>
    <property type="evidence" value="ECO:0007669"/>
    <property type="project" value="TreeGrafter"/>
</dbReference>
<evidence type="ECO:0000256" key="2">
    <source>
        <dbReference type="ARBA" id="ARBA00005268"/>
    </source>
</evidence>
<proteinExistence type="inferred from homology"/>
<keyword evidence="5 6" id="KW-0472">Membrane</keyword>
<evidence type="ECO:0000256" key="6">
    <source>
        <dbReference type="SAM" id="Phobius"/>
    </source>
</evidence>
<keyword evidence="3 6" id="KW-0812">Transmembrane</keyword>
<keyword evidence="8" id="KW-1185">Reference proteome</keyword>
<evidence type="ECO:0000256" key="5">
    <source>
        <dbReference type="ARBA" id="ARBA00023136"/>
    </source>
</evidence>
<dbReference type="PANTHER" id="PTHR30028:SF0">
    <property type="entry name" value="PROTEIN ALUMINUM SENSITIVE 3"/>
    <property type="match status" value="1"/>
</dbReference>
<protein>
    <submittedName>
        <fullName evidence="7">Putative ABC transport system permease protein</fullName>
    </submittedName>
</protein>
<organism evidence="7 8">
    <name type="scientific">Hathewaya proteolytica DSM 3090</name>
    <dbReference type="NCBI Taxonomy" id="1121331"/>
    <lineage>
        <taxon>Bacteria</taxon>
        <taxon>Bacillati</taxon>
        <taxon>Bacillota</taxon>
        <taxon>Clostridia</taxon>
        <taxon>Eubacteriales</taxon>
        <taxon>Clostridiaceae</taxon>
        <taxon>Hathewaya</taxon>
    </lineage>
</organism>
<dbReference type="AlphaFoldDB" id="A0A1M6PFQ9"/>
<comment type="subcellular location">
    <subcellularLocation>
        <location evidence="1">Membrane</location>
        <topology evidence="1">Multi-pass membrane protein</topology>
    </subcellularLocation>
</comment>
<comment type="similarity">
    <text evidence="2">Belongs to the UPF0014 family.</text>
</comment>
<name>A0A1M6PFQ9_9CLOT</name>
<feature type="transmembrane region" description="Helical" evidence="6">
    <location>
        <begin position="193"/>
        <end position="213"/>
    </location>
</feature>
<feature type="transmembrane region" description="Helical" evidence="6">
    <location>
        <begin position="130"/>
        <end position="149"/>
    </location>
</feature>
<dbReference type="OrthoDB" id="9791807at2"/>
<dbReference type="InterPro" id="IPR005226">
    <property type="entry name" value="UPF0014_fam"/>
</dbReference>
<evidence type="ECO:0000256" key="3">
    <source>
        <dbReference type="ARBA" id="ARBA00022692"/>
    </source>
</evidence>
<dbReference type="EMBL" id="FRAD01000013">
    <property type="protein sequence ID" value="SHK06786.1"/>
    <property type="molecule type" value="Genomic_DNA"/>
</dbReference>
<sequence length="261" mass="28846">MSNIVEIQLWQFSLIYVLLLVTLFVMKKCHINKTKLLVVASIRMTVQLTLAGLILSYIFKNPHPAYTVLYLILMTSFAIYRVLSKNKGINNRFKMAIACSIAFSGVIVMVFFICVVVGESMFNPQYVIPIGGMIMGNTMTGATLGIKTFRESLNGQRTKINALLNIGVTPEKILLPFVKQALETALLPTMNSMLGMGIVALPGMMTGQILSGTLPTTAILYQIAIVIAICTVVCLSSFGSLYFGYKTLYNKKNQITFLQKE</sequence>
<evidence type="ECO:0000313" key="7">
    <source>
        <dbReference type="EMBL" id="SHK06786.1"/>
    </source>
</evidence>
<feature type="transmembrane region" description="Helical" evidence="6">
    <location>
        <begin position="37"/>
        <end position="59"/>
    </location>
</feature>